<evidence type="ECO:0000313" key="4">
    <source>
        <dbReference type="EMBL" id="SDZ82009.1"/>
    </source>
</evidence>
<gene>
    <name evidence="4" type="ORF">SAMN05444370_101513</name>
</gene>
<evidence type="ECO:0000256" key="1">
    <source>
        <dbReference type="ARBA" id="ARBA00009410"/>
    </source>
</evidence>
<dbReference type="GO" id="GO:0055130">
    <property type="term" value="P:D-alanine catabolic process"/>
    <property type="evidence" value="ECO:0007669"/>
    <property type="project" value="TreeGrafter"/>
</dbReference>
<dbReference type="GO" id="GO:0005737">
    <property type="term" value="C:cytoplasm"/>
    <property type="evidence" value="ECO:0007669"/>
    <property type="project" value="TreeGrafter"/>
</dbReference>
<dbReference type="GO" id="GO:0005886">
    <property type="term" value="C:plasma membrane"/>
    <property type="evidence" value="ECO:0007669"/>
    <property type="project" value="TreeGrafter"/>
</dbReference>
<dbReference type="PANTHER" id="PTHR13847">
    <property type="entry name" value="SARCOSINE DEHYDROGENASE-RELATED"/>
    <property type="match status" value="1"/>
</dbReference>
<dbReference type="OrthoDB" id="9787190at2"/>
<dbReference type="PANTHER" id="PTHR13847:SF280">
    <property type="entry name" value="D-AMINO ACID DEHYDROGENASE"/>
    <property type="match status" value="1"/>
</dbReference>
<evidence type="ECO:0000313" key="5">
    <source>
        <dbReference type="Proteomes" id="UP000198703"/>
    </source>
</evidence>
<dbReference type="AlphaFoldDB" id="A0A1H3W4F9"/>
<comment type="similarity">
    <text evidence="1">Belongs to the DadA oxidoreductase family.</text>
</comment>
<protein>
    <submittedName>
        <fullName evidence="4">Glycine/D-amino acid oxidase</fullName>
    </submittedName>
</protein>
<organism evidence="4 5">
    <name type="scientific">Rubrimonas cliftonensis</name>
    <dbReference type="NCBI Taxonomy" id="89524"/>
    <lineage>
        <taxon>Bacteria</taxon>
        <taxon>Pseudomonadati</taxon>
        <taxon>Pseudomonadota</taxon>
        <taxon>Alphaproteobacteria</taxon>
        <taxon>Rhodobacterales</taxon>
        <taxon>Paracoccaceae</taxon>
        <taxon>Rubrimonas</taxon>
    </lineage>
</organism>
<dbReference type="SUPFAM" id="SSF51905">
    <property type="entry name" value="FAD/NAD(P)-binding domain"/>
    <property type="match status" value="1"/>
</dbReference>
<dbReference type="STRING" id="89524.SAMN05444370_101513"/>
<dbReference type="EMBL" id="FNQM01000001">
    <property type="protein sequence ID" value="SDZ82009.1"/>
    <property type="molecule type" value="Genomic_DNA"/>
</dbReference>
<keyword evidence="5" id="KW-1185">Reference proteome</keyword>
<dbReference type="GO" id="GO:0008718">
    <property type="term" value="F:D-amino-acid dehydrogenase activity"/>
    <property type="evidence" value="ECO:0007669"/>
    <property type="project" value="TreeGrafter"/>
</dbReference>
<dbReference type="Pfam" id="PF01266">
    <property type="entry name" value="DAO"/>
    <property type="match status" value="1"/>
</dbReference>
<dbReference type="Proteomes" id="UP000198703">
    <property type="component" value="Unassembled WGS sequence"/>
</dbReference>
<keyword evidence="2" id="KW-0560">Oxidoreductase</keyword>
<dbReference type="RefSeq" id="WP_093248034.1">
    <property type="nucleotide sequence ID" value="NZ_FNQM01000001.1"/>
</dbReference>
<dbReference type="Gene3D" id="3.30.9.10">
    <property type="entry name" value="D-Amino Acid Oxidase, subunit A, domain 2"/>
    <property type="match status" value="2"/>
</dbReference>
<reference evidence="4 5" key="1">
    <citation type="submission" date="2016-10" db="EMBL/GenBank/DDBJ databases">
        <authorList>
            <person name="de Groot N.N."/>
        </authorList>
    </citation>
    <scope>NUCLEOTIDE SEQUENCE [LARGE SCALE GENOMIC DNA]</scope>
    <source>
        <strain evidence="4 5">DSM 15345</strain>
    </source>
</reference>
<dbReference type="InterPro" id="IPR036188">
    <property type="entry name" value="FAD/NAD-bd_sf"/>
</dbReference>
<sequence length="443" mass="46995">MPGPTPDPVDGAADLPARADAVIVGGGIIGACAALELAERGLSVVLCEKGVVAGEQSSRNWGWVRLTRRDPREIDLMSLSIRLWGELAERIGADVGYRRCGVVAPFFSEAEREDAAAWLAHLDGRQHRVRLIDAAETARLTPGSTLKPLGALHAPEDGRAEPQAAAPAVARAAQARGVRVVQGCAVRRIETAGGRVTGAITERGRIAAPLVVTAGGVWTRLLLRDAGVTLPQLRILNSVLRTAPLEHGPEITVRGPGFSARRRADGGYTVSALSANIHAITPDSFRFLPKYLPVLLKDWRSVTPRLDRSFIDGLAELRRWGADDETPFERVRTLDPAPDAAMTDRALARLTEAFPVFERAKVAQRWGGMIDVTPDAVPVISTAAGVEGLIVASGFSGHGFGLGPAAGRLAAELATCAAPSVDPAPYRLSRFFDGSKITPLTGI</sequence>
<dbReference type="Gene3D" id="3.50.50.60">
    <property type="entry name" value="FAD/NAD(P)-binding domain"/>
    <property type="match status" value="2"/>
</dbReference>
<name>A0A1H3W4F9_9RHOB</name>
<accession>A0A1H3W4F9</accession>
<evidence type="ECO:0000256" key="2">
    <source>
        <dbReference type="ARBA" id="ARBA00023002"/>
    </source>
</evidence>
<feature type="domain" description="FAD dependent oxidoreductase" evidence="3">
    <location>
        <begin position="20"/>
        <end position="413"/>
    </location>
</feature>
<evidence type="ECO:0000259" key="3">
    <source>
        <dbReference type="Pfam" id="PF01266"/>
    </source>
</evidence>
<dbReference type="InterPro" id="IPR006076">
    <property type="entry name" value="FAD-dep_OxRdtase"/>
</dbReference>
<proteinExistence type="inferred from homology"/>